<dbReference type="GO" id="GO:0004601">
    <property type="term" value="F:peroxidase activity"/>
    <property type="evidence" value="ECO:0007669"/>
    <property type="project" value="UniProtKB-KW"/>
</dbReference>
<comment type="similarity">
    <text evidence="2">Belongs to the AB hydrolase superfamily. Bacterial non-heme haloperoxidase / perhydrolase family.</text>
</comment>
<dbReference type="AlphaFoldDB" id="A0A7U5MQS0"/>
<dbReference type="PRINTS" id="PR00412">
    <property type="entry name" value="EPOXHYDRLASE"/>
</dbReference>
<feature type="region of interest" description="Disordered" evidence="3">
    <location>
        <begin position="287"/>
        <end position="363"/>
    </location>
</feature>
<keyword evidence="1 5" id="KW-0575">Peroxidase</keyword>
<evidence type="ECO:0000313" key="5">
    <source>
        <dbReference type="EMBL" id="ASL17969.1"/>
    </source>
</evidence>
<evidence type="ECO:0000256" key="3">
    <source>
        <dbReference type="SAM" id="MobiDB-lite"/>
    </source>
</evidence>
<proteinExistence type="inferred from homology"/>
<keyword evidence="5" id="KW-0560">Oxidoreductase</keyword>
<dbReference type="PANTHER" id="PTHR43433">
    <property type="entry name" value="HYDROLASE, ALPHA/BETA FOLD FAMILY PROTEIN"/>
    <property type="match status" value="1"/>
</dbReference>
<name>A0A7U5MQS0_MYCIT</name>
<dbReference type="EC" id="1.11.1.-" evidence="5"/>
<dbReference type="PRINTS" id="PR00111">
    <property type="entry name" value="ABHYDROLASE"/>
</dbReference>
<dbReference type="SUPFAM" id="SSF53474">
    <property type="entry name" value="alpha/beta-Hydrolases"/>
    <property type="match status" value="1"/>
</dbReference>
<dbReference type="InterPro" id="IPR050471">
    <property type="entry name" value="AB_hydrolase"/>
</dbReference>
<feature type="compositionally biased region" description="Basic and acidic residues" evidence="3">
    <location>
        <begin position="354"/>
        <end position="363"/>
    </location>
</feature>
<dbReference type="Proteomes" id="UP000198286">
    <property type="component" value="Chromosome"/>
</dbReference>
<evidence type="ECO:0000256" key="1">
    <source>
        <dbReference type="ARBA" id="ARBA00022559"/>
    </source>
</evidence>
<accession>A0A7U5MQS0</accession>
<dbReference type="PANTHER" id="PTHR43433:SF4">
    <property type="entry name" value="NON-HEME CHLOROPEROXIDASE-RELATED"/>
    <property type="match status" value="1"/>
</dbReference>
<feature type="domain" description="AB hydrolase-1" evidence="4">
    <location>
        <begin position="27"/>
        <end position="265"/>
    </location>
</feature>
<gene>
    <name evidence="5" type="ORF">MYCOZU2_05623</name>
</gene>
<dbReference type="InterPro" id="IPR000073">
    <property type="entry name" value="AB_hydrolase_1"/>
</dbReference>
<dbReference type="Gene3D" id="3.40.50.1820">
    <property type="entry name" value="alpha/beta hydrolase"/>
    <property type="match status" value="1"/>
</dbReference>
<dbReference type="FunFam" id="3.40.50.1820:FF:000205">
    <property type="entry name" value="Non-haem bromoperoxidase BPO-A2"/>
    <property type="match status" value="1"/>
</dbReference>
<reference evidence="5 6" key="1">
    <citation type="journal article" date="2017" name="Lancet Infect. Dis.">
        <title>Global outbreak of severe Mycobacterium chimaera disease after cardiac surgery: a molecular epidemiological study.</title>
        <authorList>
            <person name="van Ingen J."/>
            <person name="Kohl T."/>
            <person name="Kranzer K."/>
            <person name="Hasse B."/>
            <person name="Keller P."/>
            <person name="Szafranska A."/>
            <person name="Hillemann D."/>
            <person name="Chand M."/>
            <person name="Schreiber P."/>
            <person name="Sommerstein R."/>
            <person name="Berger C."/>
            <person name="Genoni M."/>
            <person name="Ruegg C."/>
            <person name="Troillet N."/>
            <person name="Widmer A.F."/>
            <person name="Becker S.L."/>
            <person name="Herrmann M."/>
            <person name="Eckmanns T."/>
            <person name="Haller S."/>
            <person name="Hoeller C."/>
            <person name="Debast S.B."/>
            <person name="Wolfhagen M.J."/>
            <person name="Hopman J."/>
            <person name="Kluytmans J."/>
            <person name="Langelaar M."/>
            <person name="Notermans D.W."/>
            <person name="ten Oever J."/>
            <person name="van den Barselaar P."/>
            <person name="Vonk A.B.A."/>
            <person name="Vos M.C."/>
            <person name="Ahmed N."/>
            <person name="Brown T."/>
            <person name="Crook D."/>
            <person name="Lamagni T."/>
            <person name="Phin N."/>
            <person name="Smith E.G."/>
            <person name="Zambon M."/>
            <person name="Serr A."/>
            <person name="Goetting T."/>
            <person name="Ebner W."/>
            <person name="Thuermer A."/>
            <person name="Utpatel C."/>
            <person name="Sproer C."/>
            <person name="Bunk B."/>
            <person name="Nubel U."/>
            <person name="Bloemberg G."/>
            <person name="Bottger E."/>
            <person name="Niemann S."/>
            <person name="Wagner D."/>
            <person name="Sax H."/>
        </authorList>
    </citation>
    <scope>NUCLEOTIDE SEQUENCE [LARGE SCALE GENOMIC DNA]</scope>
    <source>
        <strain evidence="5 6">ZUERICH-2</strain>
    </source>
</reference>
<protein>
    <submittedName>
        <fullName evidence="5">Non-heme bromoperoxidase BPO-A2</fullName>
        <ecNumber evidence="5">1.11.1.-</ecNumber>
    </submittedName>
</protein>
<evidence type="ECO:0000256" key="2">
    <source>
        <dbReference type="ARBA" id="ARBA00038128"/>
    </source>
</evidence>
<dbReference type="EMBL" id="CP015267">
    <property type="protein sequence ID" value="ASL17969.1"/>
    <property type="molecule type" value="Genomic_DNA"/>
</dbReference>
<organism evidence="5 6">
    <name type="scientific">Mycobacterium intracellulare subsp. chimaera</name>
    <dbReference type="NCBI Taxonomy" id="222805"/>
    <lineage>
        <taxon>Bacteria</taxon>
        <taxon>Bacillati</taxon>
        <taxon>Actinomycetota</taxon>
        <taxon>Actinomycetes</taxon>
        <taxon>Mycobacteriales</taxon>
        <taxon>Mycobacteriaceae</taxon>
        <taxon>Mycobacterium</taxon>
        <taxon>Mycobacterium avium complex (MAC)</taxon>
    </lineage>
</organism>
<evidence type="ECO:0000259" key="4">
    <source>
        <dbReference type="Pfam" id="PF00561"/>
    </source>
</evidence>
<evidence type="ECO:0000313" key="6">
    <source>
        <dbReference type="Proteomes" id="UP000198286"/>
    </source>
</evidence>
<dbReference type="InterPro" id="IPR029058">
    <property type="entry name" value="AB_hydrolase_fold"/>
</dbReference>
<sequence length="363" mass="39329">MPDVIAHHGLLKDTRLHIDDTGGTGRPVLLMHPWPLSGQAWSAQVPVLHAAGYRVITYDRRGFGRSDKPLTGYSYESLTRDLHTLIECLDLRGLTLVGSSMGGGEIARYLSTYGADRVHSVVFASSVTPYLLQTTANPDGPLSMRDAAHATAEFVKDQDAFYDQQMTEFFTANGQLRVSGATREAALGLCKQASKEASMACMAAWANTDFRDDLARVSVPTLIIHGEGDESVPLHGSARRTHEAIPGSELRVIADGPHGCHISHPDEFNAALLDFLAHWLGRVSPRATGEPLPEGNELQGRKACSKIRDTSPNPTSNPKRTKPGRVPPPATKMARTSERPAPMTISMPAKPGRKREANKTDSA</sequence>
<dbReference type="Pfam" id="PF00561">
    <property type="entry name" value="Abhydrolase_1"/>
    <property type="match status" value="1"/>
</dbReference>
<dbReference type="InterPro" id="IPR000639">
    <property type="entry name" value="Epox_hydrolase-like"/>
</dbReference>